<dbReference type="SMART" id="SM00364">
    <property type="entry name" value="LRR_BAC"/>
    <property type="match status" value="6"/>
</dbReference>
<dbReference type="GO" id="GO:0005737">
    <property type="term" value="C:cytoplasm"/>
    <property type="evidence" value="ECO:0007669"/>
    <property type="project" value="TreeGrafter"/>
</dbReference>
<dbReference type="InterPro" id="IPR032675">
    <property type="entry name" value="LRR_dom_sf"/>
</dbReference>
<accession>S7ZJM6</accession>
<evidence type="ECO:0000256" key="2">
    <source>
        <dbReference type="ARBA" id="ARBA00022737"/>
    </source>
</evidence>
<dbReference type="InterPro" id="IPR003591">
    <property type="entry name" value="Leu-rich_rpt_typical-subtyp"/>
</dbReference>
<feature type="region of interest" description="Disordered" evidence="3">
    <location>
        <begin position="1"/>
        <end position="398"/>
    </location>
</feature>
<feature type="compositionally biased region" description="Low complexity" evidence="3">
    <location>
        <begin position="271"/>
        <end position="283"/>
    </location>
</feature>
<keyword evidence="1" id="KW-0433">Leucine-rich repeat</keyword>
<reference evidence="4 5" key="1">
    <citation type="journal article" date="2013" name="PLoS ONE">
        <title>Genomic and secretomic analyses reveal unique features of the lignocellulolytic enzyme system of Penicillium decumbens.</title>
        <authorList>
            <person name="Liu G."/>
            <person name="Zhang L."/>
            <person name="Wei X."/>
            <person name="Zou G."/>
            <person name="Qin Y."/>
            <person name="Ma L."/>
            <person name="Li J."/>
            <person name="Zheng H."/>
            <person name="Wang S."/>
            <person name="Wang C."/>
            <person name="Xun L."/>
            <person name="Zhao G.-P."/>
            <person name="Zhou Z."/>
            <person name="Qu Y."/>
        </authorList>
    </citation>
    <scope>NUCLEOTIDE SEQUENCE [LARGE SCALE GENOMIC DNA]</scope>
    <source>
        <strain evidence="5">114-2 / CGMCC 5302</strain>
    </source>
</reference>
<dbReference type="eggNOG" id="KOG0472">
    <property type="taxonomic scope" value="Eukaryota"/>
</dbReference>
<dbReference type="PROSITE" id="PS51450">
    <property type="entry name" value="LRR"/>
    <property type="match status" value="3"/>
</dbReference>
<proteinExistence type="predicted"/>
<organism evidence="4 5">
    <name type="scientific">Penicillium oxalicum (strain 114-2 / CGMCC 5302)</name>
    <name type="common">Penicillium decumbens</name>
    <dbReference type="NCBI Taxonomy" id="933388"/>
    <lineage>
        <taxon>Eukaryota</taxon>
        <taxon>Fungi</taxon>
        <taxon>Dikarya</taxon>
        <taxon>Ascomycota</taxon>
        <taxon>Pezizomycotina</taxon>
        <taxon>Eurotiomycetes</taxon>
        <taxon>Eurotiomycetidae</taxon>
        <taxon>Eurotiales</taxon>
        <taxon>Aspergillaceae</taxon>
        <taxon>Penicillium</taxon>
    </lineage>
</organism>
<dbReference type="EMBL" id="KB644412">
    <property type="protein sequence ID" value="EPS30820.1"/>
    <property type="molecule type" value="Genomic_DNA"/>
</dbReference>
<feature type="compositionally biased region" description="Polar residues" evidence="3">
    <location>
        <begin position="1"/>
        <end position="11"/>
    </location>
</feature>
<sequence>MEDQPKTTPRPSSGIPRLAASRLPLPKSTGPKSIRPSPSRDRLQADPGVDHSRLRRPSYETLRKQPSMTRLSLPAKQIPRPSSKGSDVATQLKPTQLAEVDSLSAIDSQDDGLLHEPRGRPEGRPSLSERTKETMAQIPPSPAPGRRQSSFYSGASPVRSPSRTPSNASSYSRSPSRSSNGQSNANDYLAQPISKLRLPSRPRNSVPSVSALAPPTVTETGKSPSRIKMPSSRQSLAGNGVADQDGAPRRTVPVKPTGSGGLFAKPSSAGPPLVKKPSKPVLSDMGPPARPLHVRKTRNAQTNPPSTIKPPSTASRQVSAASSMPDDLTPEQQAQSEARKASKSSSALRESIAKAKAARKAAAQAASQKESEPASMATSSNTWEVIDDRDPFNQLPKGSNSAVLKKRVEGARVSGTLNIAALGLTEIPKEVVTMYEFDAESSSNWFENVDLVKFIAADNELTSIADEVFPDVDPANIDPESEERGPQFSGLETLDLHGNKLCSLPMGIRQIHQLRALNLSNNDLTLENIGIIMEISSLTDLKLAGNKLDGAFPPAIGQLRQLESLDLRNNALTRLPNEISELANLKVMDVSENQLPSLPFDALCNLPIKTLNAQKNQLNGTLIPSAVDQLRDLQTLNVASNSLDLLAGNDQLLLPNLHTLVVSVNRIKRLPHLSGWQSLSTLAAGDNRLDRIPDGFVDLKSIKTVDFSGNHITRVDEKIGLLESLSNFSISNNPLRERKLLSMSSDDILQDLRKRCGPEPGPQDTDDEGSVATQFTLAPETPVGEHGWRLKPGGVLDKSYSELTDFDLGKFGAIGEDDVRCLYLQHNNLRSFPTPALGMLASGLVDLDLSHNSLDGTDYLCSSLELPKLQSLNISAAGLQTLECLLKNLHAPNLNFLDISNNRLTGSLPHIRQSFPEVRTFLASDNQFSKVEFEAVQGLQVLDISNNDIDHLPPKIGLLGAERSPQNWGGGSALRRFEVAGNRFRVPRWQIVAKGTDSVLEFLKDHIPTQDLPKWEHEDAASRVDTF</sequence>
<feature type="compositionally biased region" description="Basic and acidic residues" evidence="3">
    <location>
        <begin position="38"/>
        <end position="63"/>
    </location>
</feature>
<dbReference type="SUPFAM" id="SSF52058">
    <property type="entry name" value="L domain-like"/>
    <property type="match status" value="2"/>
</dbReference>
<dbReference type="PANTHER" id="PTHR48051">
    <property type="match status" value="1"/>
</dbReference>
<feature type="compositionally biased region" description="Low complexity" evidence="3">
    <location>
        <begin position="159"/>
        <end position="184"/>
    </location>
</feature>
<dbReference type="Gene3D" id="3.80.10.10">
    <property type="entry name" value="Ribonuclease Inhibitor"/>
    <property type="match status" value="4"/>
</dbReference>
<dbReference type="InterPro" id="IPR001611">
    <property type="entry name" value="Leu-rich_rpt"/>
</dbReference>
<protein>
    <submittedName>
        <fullName evidence="4">Uncharacterized protein</fullName>
    </submittedName>
</protein>
<feature type="compositionally biased region" description="Basic and acidic residues" evidence="3">
    <location>
        <begin position="112"/>
        <end position="133"/>
    </location>
</feature>
<dbReference type="Proteomes" id="UP000019376">
    <property type="component" value="Unassembled WGS sequence"/>
</dbReference>
<evidence type="ECO:0000256" key="1">
    <source>
        <dbReference type="ARBA" id="ARBA00022614"/>
    </source>
</evidence>
<feature type="compositionally biased region" description="Polar residues" evidence="3">
    <location>
        <begin position="83"/>
        <end position="94"/>
    </location>
</feature>
<feature type="compositionally biased region" description="Low complexity" evidence="3">
    <location>
        <begin position="196"/>
        <end position="210"/>
    </location>
</feature>
<gene>
    <name evidence="4" type="ORF">PDE_05772</name>
</gene>
<dbReference type="InterPro" id="IPR050216">
    <property type="entry name" value="LRR_domain-containing"/>
</dbReference>
<evidence type="ECO:0000313" key="4">
    <source>
        <dbReference type="EMBL" id="EPS30820.1"/>
    </source>
</evidence>
<evidence type="ECO:0000256" key="3">
    <source>
        <dbReference type="SAM" id="MobiDB-lite"/>
    </source>
</evidence>
<dbReference type="SMART" id="SM00369">
    <property type="entry name" value="LRR_TYP"/>
    <property type="match status" value="7"/>
</dbReference>
<dbReference type="Pfam" id="PF00560">
    <property type="entry name" value="LRR_1"/>
    <property type="match status" value="1"/>
</dbReference>
<name>S7ZJM6_PENO1</name>
<dbReference type="AlphaFoldDB" id="S7ZJM6"/>
<dbReference type="HOGENOM" id="CLU_007408_0_0_1"/>
<dbReference type="Pfam" id="PF13855">
    <property type="entry name" value="LRR_8"/>
    <property type="match status" value="1"/>
</dbReference>
<dbReference type="STRING" id="933388.S7ZJM6"/>
<keyword evidence="2" id="KW-0677">Repeat</keyword>
<dbReference type="PANTHER" id="PTHR48051:SF1">
    <property type="entry name" value="RAS SUPPRESSOR PROTEIN 1"/>
    <property type="match status" value="1"/>
</dbReference>
<keyword evidence="5" id="KW-1185">Reference proteome</keyword>
<dbReference type="OrthoDB" id="676979at2759"/>
<dbReference type="PhylomeDB" id="S7ZJM6"/>
<feature type="compositionally biased region" description="Polar residues" evidence="3">
    <location>
        <begin position="299"/>
        <end position="322"/>
    </location>
</feature>
<evidence type="ECO:0000313" key="5">
    <source>
        <dbReference type="Proteomes" id="UP000019376"/>
    </source>
</evidence>